<protein>
    <recommendedName>
        <fullName evidence="6">Sulfurtransferase</fullName>
    </recommendedName>
</protein>
<dbReference type="InterPro" id="IPR045078">
    <property type="entry name" value="TST/MPST-like"/>
</dbReference>
<dbReference type="GO" id="GO:0005829">
    <property type="term" value="C:cytosol"/>
    <property type="evidence" value="ECO:0007669"/>
    <property type="project" value="TreeGrafter"/>
</dbReference>
<comment type="catalytic activity">
    <reaction evidence="5">
        <text>2-oxo-3-sulfanylpropanoate + [thioredoxin]-dithiol = [thioredoxin]-disulfide + hydrogen sulfide + pyruvate + H(+)</text>
        <dbReference type="Rhea" id="RHEA:21740"/>
        <dbReference type="Rhea" id="RHEA-COMP:10698"/>
        <dbReference type="Rhea" id="RHEA-COMP:10700"/>
        <dbReference type="ChEBI" id="CHEBI:15361"/>
        <dbReference type="ChEBI" id="CHEBI:15378"/>
        <dbReference type="ChEBI" id="CHEBI:29919"/>
        <dbReference type="ChEBI" id="CHEBI:29950"/>
        <dbReference type="ChEBI" id="CHEBI:50058"/>
        <dbReference type="ChEBI" id="CHEBI:57678"/>
        <dbReference type="EC" id="2.8.1.2"/>
    </reaction>
    <physiologicalReaction direction="left-to-right" evidence="5">
        <dbReference type="Rhea" id="RHEA:21741"/>
    </physiologicalReaction>
</comment>
<evidence type="ECO:0000256" key="2">
    <source>
        <dbReference type="ARBA" id="ARBA00022490"/>
    </source>
</evidence>
<reference evidence="8 9" key="1">
    <citation type="journal article" date="2011" name="Stand. Genomic Sci.">
        <title>Complete genome of the onion pathogen Enterobacter cloacae EcWSU1.</title>
        <authorList>
            <person name="Humann J.L."/>
            <person name="Wildung M."/>
            <person name="Cheng C.H."/>
            <person name="Lee T."/>
            <person name="Stewart J.E."/>
            <person name="Drew J.C."/>
            <person name="Triplett E.W."/>
            <person name="Main D."/>
            <person name="Schroeder B.K."/>
        </authorList>
    </citation>
    <scope>NUCLEOTIDE SEQUENCE [LARGE SCALE GENOMIC DNA]</scope>
    <source>
        <strain evidence="8 9">EcWSU1</strain>
    </source>
</reference>
<dbReference type="CDD" id="cd01448">
    <property type="entry name" value="TST_Repeat_1"/>
    <property type="match status" value="1"/>
</dbReference>
<dbReference type="PANTHER" id="PTHR11364:SF27">
    <property type="entry name" value="SULFURTRANSFERASE"/>
    <property type="match status" value="1"/>
</dbReference>
<dbReference type="PANTHER" id="PTHR11364">
    <property type="entry name" value="THIOSULFATE SULFERTANSFERASE"/>
    <property type="match status" value="1"/>
</dbReference>
<evidence type="ECO:0000256" key="4">
    <source>
        <dbReference type="ARBA" id="ARBA00022737"/>
    </source>
</evidence>
<evidence type="ECO:0000256" key="5">
    <source>
        <dbReference type="ARBA" id="ARBA00051793"/>
    </source>
</evidence>
<dbReference type="PROSITE" id="PS00380">
    <property type="entry name" value="RHODANESE_1"/>
    <property type="match status" value="1"/>
</dbReference>
<dbReference type="GO" id="GO:0016784">
    <property type="term" value="F:3-mercaptopyruvate sulfurtransferase activity"/>
    <property type="evidence" value="ECO:0007669"/>
    <property type="project" value="UniProtKB-EC"/>
</dbReference>
<accession>G8LN77</accession>
<evidence type="ECO:0000313" key="8">
    <source>
        <dbReference type="EMBL" id="AEW74767.1"/>
    </source>
</evidence>
<dbReference type="HOGENOM" id="CLU_031618_3_0_6"/>
<dbReference type="CDD" id="cd01449">
    <property type="entry name" value="TST_Repeat_2"/>
    <property type="match status" value="1"/>
</dbReference>
<keyword evidence="2" id="KW-0963">Cytoplasm</keyword>
<feature type="domain" description="Rhodanese" evidence="7">
    <location>
        <begin position="42"/>
        <end position="161"/>
    </location>
</feature>
<dbReference type="KEGG" id="eec:EcWSU1_03339"/>
<dbReference type="Pfam" id="PF00581">
    <property type="entry name" value="Rhodanese"/>
    <property type="match status" value="2"/>
</dbReference>
<dbReference type="PROSITE" id="PS00683">
    <property type="entry name" value="RHODANESE_2"/>
    <property type="match status" value="1"/>
</dbReference>
<dbReference type="Gene3D" id="3.40.250.10">
    <property type="entry name" value="Rhodanese-like domain"/>
    <property type="match status" value="2"/>
</dbReference>
<dbReference type="InterPro" id="IPR001307">
    <property type="entry name" value="Thiosulphate_STrfase_CS"/>
</dbReference>
<dbReference type="SMART" id="SM00450">
    <property type="entry name" value="RHOD"/>
    <property type="match status" value="2"/>
</dbReference>
<proteinExistence type="predicted"/>
<evidence type="ECO:0000256" key="3">
    <source>
        <dbReference type="ARBA" id="ARBA00022679"/>
    </source>
</evidence>
<keyword evidence="8" id="KW-0670">Pyruvate</keyword>
<evidence type="ECO:0000313" key="9">
    <source>
        <dbReference type="Proteomes" id="UP000007838"/>
    </source>
</evidence>
<feature type="domain" description="Rhodanese" evidence="7">
    <location>
        <begin position="191"/>
        <end position="304"/>
    </location>
</feature>
<evidence type="ECO:0000256" key="1">
    <source>
        <dbReference type="ARBA" id="ARBA00004496"/>
    </source>
</evidence>
<name>G8LN77_9ENTR</name>
<dbReference type="PROSITE" id="PS50206">
    <property type="entry name" value="RHODANESE_3"/>
    <property type="match status" value="2"/>
</dbReference>
<evidence type="ECO:0000256" key="6">
    <source>
        <dbReference type="RuleBase" id="RU000507"/>
    </source>
</evidence>
<organism evidence="8 9">
    <name type="scientific">Enterobacter ludwigii</name>
    <dbReference type="NCBI Taxonomy" id="299767"/>
    <lineage>
        <taxon>Bacteria</taxon>
        <taxon>Pseudomonadati</taxon>
        <taxon>Pseudomonadota</taxon>
        <taxon>Gammaproteobacteria</taxon>
        <taxon>Enterobacterales</taxon>
        <taxon>Enterobacteriaceae</taxon>
        <taxon>Enterobacter</taxon>
        <taxon>Enterobacter cloacae complex</taxon>
    </lineage>
</organism>
<dbReference type="GO" id="GO:0004792">
    <property type="term" value="F:thiosulfate-cyanide sulfurtransferase activity"/>
    <property type="evidence" value="ECO:0007669"/>
    <property type="project" value="InterPro"/>
</dbReference>
<dbReference type="Proteomes" id="UP000007838">
    <property type="component" value="Chromosome"/>
</dbReference>
<dbReference type="InterPro" id="IPR036873">
    <property type="entry name" value="Rhodanese-like_dom_sf"/>
</dbReference>
<evidence type="ECO:0000259" key="7">
    <source>
        <dbReference type="PROSITE" id="PS50206"/>
    </source>
</evidence>
<dbReference type="SUPFAM" id="SSF52821">
    <property type="entry name" value="Rhodanese/Cell cycle control phosphatase"/>
    <property type="match status" value="2"/>
</dbReference>
<dbReference type="EMBL" id="CP002886">
    <property type="protein sequence ID" value="AEW74767.1"/>
    <property type="molecule type" value="Genomic_DNA"/>
</dbReference>
<sequence>MNVVCLSVSEKTPTILFYGKEWRQPMSTSYFVAADWLIEHGDDPEVQIIDARMAPAGQEHLRDMVAEYRAGHLPGAVFFDIEALSDHNAPLPHMLPRPEAFSVAMRELGVNRDKHLVVYDEGNLFSAPRAWWMLKNFGVEKVSILAGGLAGWKRDELPLQQGDVTLPEGEFDATFDAHQVKRLTDVLVVSHEKTAQIVDARPAARFNAQADEPRPGLKRGHIPGALNVPWGDLVFEGELKTTDELRAIFDRQGVDVHRPIIASCGSGVTACVVILALATLGVNDVTLYDGAWSEWGARDDLPVEPAK</sequence>
<dbReference type="InterPro" id="IPR001763">
    <property type="entry name" value="Rhodanese-like_dom"/>
</dbReference>
<dbReference type="FunFam" id="3.40.250.10:FF:000015">
    <property type="entry name" value="Sulfurtransferase"/>
    <property type="match status" value="1"/>
</dbReference>
<gene>
    <name evidence="8" type="primary">sseA</name>
    <name evidence="8" type="ORF">EcWSU1_03339</name>
</gene>
<dbReference type="eggNOG" id="COG2897">
    <property type="taxonomic scope" value="Bacteria"/>
</dbReference>
<keyword evidence="3 6" id="KW-0808">Transferase</keyword>
<dbReference type="NCBIfam" id="NF008557">
    <property type="entry name" value="PRK11493.1"/>
    <property type="match status" value="1"/>
</dbReference>
<dbReference type="FunFam" id="3.40.250.10:FF:000001">
    <property type="entry name" value="Sulfurtransferase"/>
    <property type="match status" value="1"/>
</dbReference>
<keyword evidence="4" id="KW-0677">Repeat</keyword>
<dbReference type="AlphaFoldDB" id="G8LN77"/>
<comment type="subcellular location">
    <subcellularLocation>
        <location evidence="1">Cytoplasm</location>
    </subcellularLocation>
</comment>